<organism evidence="2 3">
    <name type="scientific">Zizania palustris</name>
    <name type="common">Northern wild rice</name>
    <dbReference type="NCBI Taxonomy" id="103762"/>
    <lineage>
        <taxon>Eukaryota</taxon>
        <taxon>Viridiplantae</taxon>
        <taxon>Streptophyta</taxon>
        <taxon>Embryophyta</taxon>
        <taxon>Tracheophyta</taxon>
        <taxon>Spermatophyta</taxon>
        <taxon>Magnoliopsida</taxon>
        <taxon>Liliopsida</taxon>
        <taxon>Poales</taxon>
        <taxon>Poaceae</taxon>
        <taxon>BOP clade</taxon>
        <taxon>Oryzoideae</taxon>
        <taxon>Oryzeae</taxon>
        <taxon>Zizaniinae</taxon>
        <taxon>Zizania</taxon>
    </lineage>
</organism>
<evidence type="ECO:0000313" key="3">
    <source>
        <dbReference type="Proteomes" id="UP000729402"/>
    </source>
</evidence>
<sequence>MALQQGDNSAMWLHGAGSRAASAALPPSHFYGFQGQSQQGGFRQGQATAAALPVWRPWVPDLIPFSKRSDARAPPKPGRGKPERFPDCPVTAISPGLAAAHRLLSCETHPWLFAVASRAWRALRG</sequence>
<gene>
    <name evidence="2" type="ORF">GUJ93_ZPchr0010g9229</name>
</gene>
<accession>A0A8J5W9S8</accession>
<proteinExistence type="predicted"/>
<dbReference type="PANTHER" id="PTHR46445:SF3">
    <property type="entry name" value="RNA POLYMERASE II DEGRADATION FACTOR-LIKE PROTEIN (DUF1296)-RELATED"/>
    <property type="match status" value="1"/>
</dbReference>
<dbReference type="Proteomes" id="UP000729402">
    <property type="component" value="Unassembled WGS sequence"/>
</dbReference>
<comment type="caution">
    <text evidence="2">The sequence shown here is derived from an EMBL/GenBank/DDBJ whole genome shotgun (WGS) entry which is preliminary data.</text>
</comment>
<dbReference type="EMBL" id="JAAALK010000082">
    <property type="protein sequence ID" value="KAG8086445.1"/>
    <property type="molecule type" value="Genomic_DNA"/>
</dbReference>
<evidence type="ECO:0000256" key="1">
    <source>
        <dbReference type="SAM" id="MobiDB-lite"/>
    </source>
</evidence>
<reference evidence="2" key="1">
    <citation type="journal article" date="2021" name="bioRxiv">
        <title>Whole Genome Assembly and Annotation of Northern Wild Rice, Zizania palustris L., Supports a Whole Genome Duplication in the Zizania Genus.</title>
        <authorList>
            <person name="Haas M."/>
            <person name="Kono T."/>
            <person name="Macchietto M."/>
            <person name="Millas R."/>
            <person name="McGilp L."/>
            <person name="Shao M."/>
            <person name="Duquette J."/>
            <person name="Hirsch C.N."/>
            <person name="Kimball J."/>
        </authorList>
    </citation>
    <scope>NUCLEOTIDE SEQUENCE</scope>
    <source>
        <tissue evidence="2">Fresh leaf tissue</tissue>
    </source>
</reference>
<reference evidence="2" key="2">
    <citation type="submission" date="2021-02" db="EMBL/GenBank/DDBJ databases">
        <authorList>
            <person name="Kimball J.A."/>
            <person name="Haas M.W."/>
            <person name="Macchietto M."/>
            <person name="Kono T."/>
            <person name="Duquette J."/>
            <person name="Shao M."/>
        </authorList>
    </citation>
    <scope>NUCLEOTIDE SEQUENCE</scope>
    <source>
        <tissue evidence="2">Fresh leaf tissue</tissue>
    </source>
</reference>
<evidence type="ECO:0000313" key="2">
    <source>
        <dbReference type="EMBL" id="KAG8086445.1"/>
    </source>
</evidence>
<feature type="region of interest" description="Disordered" evidence="1">
    <location>
        <begin position="66"/>
        <end position="88"/>
    </location>
</feature>
<dbReference type="PANTHER" id="PTHR46445">
    <property type="entry name" value="RNA POLYMERASE II DEGRADATION FACTOR-LIKE PROTEIN (DUF1296)"/>
    <property type="match status" value="1"/>
</dbReference>
<dbReference type="AlphaFoldDB" id="A0A8J5W9S8"/>
<keyword evidence="3" id="KW-1185">Reference proteome</keyword>
<name>A0A8J5W9S8_ZIZPA</name>
<protein>
    <submittedName>
        <fullName evidence="2">Uncharacterized protein</fullName>
    </submittedName>
</protein>